<feature type="transmembrane region" description="Helical" evidence="1">
    <location>
        <begin position="30"/>
        <end position="49"/>
    </location>
</feature>
<dbReference type="STRING" id="1470434.AZF00_09185"/>
<accession>A0A127M5D5</accession>
<gene>
    <name evidence="2" type="ORF">AZF00_09185</name>
</gene>
<keyword evidence="1" id="KW-0472">Membrane</keyword>
<protein>
    <recommendedName>
        <fullName evidence="4">Cation/multidrug efflux pump</fullName>
    </recommendedName>
</protein>
<sequence>MTLDYILILISGAGLLLCFLAVLRLRRHFFSGALAVVLTFGFTTGVILISKDVLSYRNLADETMVARVFVGANKDPKQFLVSVDTLNDQPLQSYLLMGDQWQIDSRVMRWQLPAARLGFDNLYRLERLLGRYADIENERNAPRTVYLLSLSEPLDVWDLLRSNDFFHKWVEANYGNAVFAPMVDGAQFAVYLGRSGLFIRPENPIAVKALRNWPA</sequence>
<evidence type="ECO:0000313" key="3">
    <source>
        <dbReference type="Proteomes" id="UP000074119"/>
    </source>
</evidence>
<feature type="transmembrane region" description="Helical" evidence="1">
    <location>
        <begin position="6"/>
        <end position="23"/>
    </location>
</feature>
<dbReference type="RefSeq" id="WP_008250187.1">
    <property type="nucleotide sequence ID" value="NZ_CP014544.1"/>
</dbReference>
<proteinExistence type="predicted"/>
<dbReference type="Proteomes" id="UP000074119">
    <property type="component" value="Chromosome"/>
</dbReference>
<organism evidence="2 3">
    <name type="scientific">Zhongshania aliphaticivorans</name>
    <dbReference type="NCBI Taxonomy" id="1470434"/>
    <lineage>
        <taxon>Bacteria</taxon>
        <taxon>Pseudomonadati</taxon>
        <taxon>Pseudomonadota</taxon>
        <taxon>Gammaproteobacteria</taxon>
        <taxon>Cellvibrionales</taxon>
        <taxon>Spongiibacteraceae</taxon>
        <taxon>Zhongshania</taxon>
    </lineage>
</organism>
<dbReference type="EMBL" id="CP014544">
    <property type="protein sequence ID" value="AMO68463.1"/>
    <property type="molecule type" value="Genomic_DNA"/>
</dbReference>
<reference evidence="2 3" key="1">
    <citation type="submission" date="2015-12" db="EMBL/GenBank/DDBJ databases">
        <authorList>
            <person name="Shamseldin A."/>
            <person name="Moawad H."/>
            <person name="Abd El-Rahim W.M."/>
            <person name="Sadowsky M.J."/>
        </authorList>
    </citation>
    <scope>NUCLEOTIDE SEQUENCE [LARGE SCALE GENOMIC DNA]</scope>
    <source>
        <strain evidence="2 3">SM2</strain>
    </source>
</reference>
<evidence type="ECO:0000313" key="2">
    <source>
        <dbReference type="EMBL" id="AMO68463.1"/>
    </source>
</evidence>
<evidence type="ECO:0008006" key="4">
    <source>
        <dbReference type="Google" id="ProtNLM"/>
    </source>
</evidence>
<dbReference type="KEGG" id="zal:AZF00_09185"/>
<keyword evidence="1" id="KW-0812">Transmembrane</keyword>
<keyword evidence="1" id="KW-1133">Transmembrane helix</keyword>
<evidence type="ECO:0000256" key="1">
    <source>
        <dbReference type="SAM" id="Phobius"/>
    </source>
</evidence>
<dbReference type="AlphaFoldDB" id="A0A127M5D5"/>
<name>A0A127M5D5_9GAMM</name>